<feature type="region of interest" description="Disordered" evidence="1">
    <location>
        <begin position="73"/>
        <end position="94"/>
    </location>
</feature>
<proteinExistence type="predicted"/>
<evidence type="ECO:0000256" key="1">
    <source>
        <dbReference type="SAM" id="MobiDB-lite"/>
    </source>
</evidence>
<evidence type="ECO:0000313" key="2">
    <source>
        <dbReference type="EMBL" id="UWM54672.1"/>
    </source>
</evidence>
<keyword evidence="4" id="KW-1185">Reference proteome</keyword>
<sequence length="94" mass="9185">MKPTRIVVAALAVLALTLGVGAAAAAPDDAPSENAPAEAGPPSDLPGPVPEFVGDIHETVRGFLDGTVENLGQAVSDLTPGDGETPASENAGGD</sequence>
<feature type="region of interest" description="Disordered" evidence="1">
    <location>
        <begin position="23"/>
        <end position="53"/>
    </location>
</feature>
<reference evidence="3" key="1">
    <citation type="submission" date="2022-09" db="EMBL/GenBank/DDBJ databases">
        <title>Diverse halophilic archaea isolated from saline environments.</title>
        <authorList>
            <person name="Cui H.-L."/>
        </authorList>
    </citation>
    <scope>NUCLEOTIDE SEQUENCE</scope>
    <source>
        <strain evidence="3">ZS-35-S2</strain>
    </source>
</reference>
<dbReference type="GeneID" id="74945048"/>
<dbReference type="KEGG" id="ssai:N0B31_00325"/>
<evidence type="ECO:0000313" key="4">
    <source>
        <dbReference type="Proteomes" id="UP001057580"/>
    </source>
</evidence>
<dbReference type="EMBL" id="CP104003">
    <property type="protein sequence ID" value="UWM54741.1"/>
    <property type="molecule type" value="Genomic_DNA"/>
</dbReference>
<dbReference type="RefSeq" id="WP_260593696.1">
    <property type="nucleotide sequence ID" value="NZ_CP104003.1"/>
</dbReference>
<evidence type="ECO:0000313" key="3">
    <source>
        <dbReference type="EMBL" id="UWM54741.1"/>
    </source>
</evidence>
<dbReference type="KEGG" id="ssai:N0B31_21460"/>
<accession>A0A9E7R2U0</accession>
<dbReference type="AlphaFoldDB" id="A0A9E7R2U0"/>
<dbReference type="Proteomes" id="UP001057580">
    <property type="component" value="Chromosome"/>
</dbReference>
<gene>
    <name evidence="3" type="ORF">N0B31_00325</name>
    <name evidence="2" type="ORF">N0B31_21460</name>
</gene>
<organism evidence="3 4">
    <name type="scientific">Salinirubellus salinus</name>
    <dbReference type="NCBI Taxonomy" id="1364945"/>
    <lineage>
        <taxon>Archaea</taxon>
        <taxon>Methanobacteriati</taxon>
        <taxon>Methanobacteriota</taxon>
        <taxon>Stenosarchaea group</taxon>
        <taxon>Halobacteria</taxon>
        <taxon>Halobacteriales</taxon>
        <taxon>Natronomonadaceae</taxon>
        <taxon>Salinirubellus</taxon>
    </lineage>
</organism>
<protein>
    <submittedName>
        <fullName evidence="3">Uncharacterized protein</fullName>
    </submittedName>
</protein>
<name>A0A9E7R2U0_9EURY</name>
<dbReference type="EMBL" id="CP104003">
    <property type="protein sequence ID" value="UWM54672.1"/>
    <property type="molecule type" value="Genomic_DNA"/>
</dbReference>